<dbReference type="EMBL" id="POSP01000003">
    <property type="protein sequence ID" value="PND39341.1"/>
    <property type="molecule type" value="Genomic_DNA"/>
</dbReference>
<feature type="domain" description="Ice-binding protein C-terminal" evidence="2">
    <location>
        <begin position="211"/>
        <end position="236"/>
    </location>
</feature>
<name>A0A2N8L0W9_9BURK</name>
<evidence type="ECO:0000313" key="4">
    <source>
        <dbReference type="Proteomes" id="UP000235916"/>
    </source>
</evidence>
<evidence type="ECO:0000313" key="3">
    <source>
        <dbReference type="EMBL" id="PND39341.1"/>
    </source>
</evidence>
<feature type="chain" id="PRO_5014866984" evidence="1">
    <location>
        <begin position="19"/>
        <end position="239"/>
    </location>
</feature>
<keyword evidence="4" id="KW-1185">Reference proteome</keyword>
<protein>
    <submittedName>
        <fullName evidence="3">PEP-CTERM sorting domain-containing protein</fullName>
    </submittedName>
</protein>
<sequence>MKKLILLSVLAAAGAAHADVIYSNGPVVGGNGLSVLASPASTYGFGMNTAAGISVADDFTVAAGTVWNVQSLDFFGYQTGASGFTFTGATWSIVSGDVNNGTVVASGSGAVTNGGLQGYRVLESTLTNTQRGIYKANADVSDFQLAAGTYWLRWSLTGSLASGPWQPPTSDAREGNAAQALSGAPFATLTEAGSGLTVELPFGVNGTIAAAVPEPSTYLLMLAGGLAVAGVARRRRQAQ</sequence>
<dbReference type="AlphaFoldDB" id="A0A2N8L0W9"/>
<accession>A0A2N8L0W9</accession>
<dbReference type="OrthoDB" id="8778383at2"/>
<feature type="signal peptide" evidence="1">
    <location>
        <begin position="1"/>
        <end position="18"/>
    </location>
</feature>
<evidence type="ECO:0000256" key="1">
    <source>
        <dbReference type="SAM" id="SignalP"/>
    </source>
</evidence>
<proteinExistence type="predicted"/>
<keyword evidence="1" id="KW-0732">Signal</keyword>
<dbReference type="InterPro" id="IPR013424">
    <property type="entry name" value="Ice-binding_C"/>
</dbReference>
<dbReference type="RefSeq" id="WP_102769259.1">
    <property type="nucleotide sequence ID" value="NZ_CP124551.1"/>
</dbReference>
<reference evidence="3 4" key="1">
    <citation type="submission" date="2018-01" db="EMBL/GenBank/DDBJ databases">
        <title>Draft genome sequence of Paucibacter aquatile CR182 isolated from freshwater of the Nakdong River.</title>
        <authorList>
            <person name="Choi A."/>
            <person name="Chung E.J."/>
        </authorList>
    </citation>
    <scope>NUCLEOTIDE SEQUENCE [LARGE SCALE GENOMIC DNA]</scope>
    <source>
        <strain evidence="3 4">CR182</strain>
    </source>
</reference>
<gene>
    <name evidence="3" type="ORF">C1O66_18600</name>
</gene>
<dbReference type="Proteomes" id="UP000235916">
    <property type="component" value="Unassembled WGS sequence"/>
</dbReference>
<comment type="caution">
    <text evidence="3">The sequence shown here is derived from an EMBL/GenBank/DDBJ whole genome shotgun (WGS) entry which is preliminary data.</text>
</comment>
<dbReference type="NCBIfam" id="TIGR02595">
    <property type="entry name" value="PEP_CTERM"/>
    <property type="match status" value="1"/>
</dbReference>
<dbReference type="Pfam" id="PF07589">
    <property type="entry name" value="PEP-CTERM"/>
    <property type="match status" value="1"/>
</dbReference>
<organism evidence="3 4">
    <name type="scientific">Kinneretia aquatilis</name>
    <dbReference type="NCBI Taxonomy" id="2070761"/>
    <lineage>
        <taxon>Bacteria</taxon>
        <taxon>Pseudomonadati</taxon>
        <taxon>Pseudomonadota</taxon>
        <taxon>Betaproteobacteria</taxon>
        <taxon>Burkholderiales</taxon>
        <taxon>Sphaerotilaceae</taxon>
        <taxon>Roseateles</taxon>
    </lineage>
</organism>
<evidence type="ECO:0000259" key="2">
    <source>
        <dbReference type="Pfam" id="PF07589"/>
    </source>
</evidence>